<evidence type="ECO:0000256" key="3">
    <source>
        <dbReference type="ARBA" id="ARBA00022833"/>
    </source>
</evidence>
<dbReference type="Proteomes" id="UP001224775">
    <property type="component" value="Unassembled WGS sequence"/>
</dbReference>
<sequence length="255" mass="28709">MAAFGLPDLTLAEAISIAPNPYPIIIRSKAECGISGTGYVATLTNKFTRCKTLPHPHQVVVNAIGQELTAADVLPVTEEDWPTLRDFLHKQKVLGSIGFKTDTTFDEMMVAGFRCLLDSNDIFELASFPTVFPMGRGAFCEKRPTPLLFPEYYKHICRMSTFNPESSVNWLVWCQLIEAAALIVEKKVRDGSMQNERRHFSFLQSCCAICGPRDEIKRCSRCHVIGYCGREHQMEDFNGGHKKLCKKYQRPGDPL</sequence>
<dbReference type="Pfam" id="PF01753">
    <property type="entry name" value="zf-MYND"/>
    <property type="match status" value="1"/>
</dbReference>
<evidence type="ECO:0000256" key="1">
    <source>
        <dbReference type="ARBA" id="ARBA00022723"/>
    </source>
</evidence>
<keyword evidence="3" id="KW-0862">Zinc</keyword>
<evidence type="ECO:0000259" key="5">
    <source>
        <dbReference type="PROSITE" id="PS50865"/>
    </source>
</evidence>
<organism evidence="6 7">
    <name type="scientific">Skeletonema marinoi</name>
    <dbReference type="NCBI Taxonomy" id="267567"/>
    <lineage>
        <taxon>Eukaryota</taxon>
        <taxon>Sar</taxon>
        <taxon>Stramenopiles</taxon>
        <taxon>Ochrophyta</taxon>
        <taxon>Bacillariophyta</taxon>
        <taxon>Coscinodiscophyceae</taxon>
        <taxon>Thalassiosirophycidae</taxon>
        <taxon>Thalassiosirales</taxon>
        <taxon>Skeletonemataceae</taxon>
        <taxon>Skeletonema</taxon>
        <taxon>Skeletonema marinoi-dohrnii complex</taxon>
    </lineage>
</organism>
<evidence type="ECO:0000313" key="7">
    <source>
        <dbReference type="Proteomes" id="UP001224775"/>
    </source>
</evidence>
<proteinExistence type="predicted"/>
<dbReference type="Gene3D" id="6.10.140.2220">
    <property type="match status" value="1"/>
</dbReference>
<dbReference type="PROSITE" id="PS50865">
    <property type="entry name" value="ZF_MYND_2"/>
    <property type="match status" value="1"/>
</dbReference>
<evidence type="ECO:0000256" key="2">
    <source>
        <dbReference type="ARBA" id="ARBA00022771"/>
    </source>
</evidence>
<dbReference type="AlphaFoldDB" id="A0AAD8YPZ5"/>
<evidence type="ECO:0000313" key="6">
    <source>
        <dbReference type="EMBL" id="KAK1749165.1"/>
    </source>
</evidence>
<dbReference type="GO" id="GO:0008270">
    <property type="term" value="F:zinc ion binding"/>
    <property type="evidence" value="ECO:0007669"/>
    <property type="project" value="UniProtKB-KW"/>
</dbReference>
<evidence type="ECO:0000256" key="4">
    <source>
        <dbReference type="PROSITE-ProRule" id="PRU00134"/>
    </source>
</evidence>
<dbReference type="SUPFAM" id="SSF144232">
    <property type="entry name" value="HIT/MYND zinc finger-like"/>
    <property type="match status" value="1"/>
</dbReference>
<accession>A0AAD8YPZ5</accession>
<comment type="caution">
    <text evidence="6">The sequence shown here is derived from an EMBL/GenBank/DDBJ whole genome shotgun (WGS) entry which is preliminary data.</text>
</comment>
<protein>
    <recommendedName>
        <fullName evidence="5">MYND-type domain-containing protein</fullName>
    </recommendedName>
</protein>
<keyword evidence="2 4" id="KW-0863">Zinc-finger</keyword>
<name>A0AAD8YPZ5_9STRA</name>
<reference evidence="6" key="1">
    <citation type="submission" date="2023-06" db="EMBL/GenBank/DDBJ databases">
        <title>Survivors Of The Sea: Transcriptome response of Skeletonema marinoi to long-term dormancy.</title>
        <authorList>
            <person name="Pinder M.I.M."/>
            <person name="Kourtchenko O."/>
            <person name="Robertson E.K."/>
            <person name="Larsson T."/>
            <person name="Maumus F."/>
            <person name="Osuna-Cruz C.M."/>
            <person name="Vancaester E."/>
            <person name="Stenow R."/>
            <person name="Vandepoele K."/>
            <person name="Ploug H."/>
            <person name="Bruchert V."/>
            <person name="Godhe A."/>
            <person name="Topel M."/>
        </authorList>
    </citation>
    <scope>NUCLEOTIDE SEQUENCE</scope>
    <source>
        <strain evidence="6">R05AC</strain>
    </source>
</reference>
<keyword evidence="1" id="KW-0479">Metal-binding</keyword>
<keyword evidence="7" id="KW-1185">Reference proteome</keyword>
<feature type="domain" description="MYND-type" evidence="5">
    <location>
        <begin position="207"/>
        <end position="245"/>
    </location>
</feature>
<dbReference type="InterPro" id="IPR002893">
    <property type="entry name" value="Znf_MYND"/>
</dbReference>
<dbReference type="EMBL" id="JATAAI010000001">
    <property type="protein sequence ID" value="KAK1749165.1"/>
    <property type="molecule type" value="Genomic_DNA"/>
</dbReference>
<gene>
    <name evidence="6" type="ORF">QTG54_001104</name>
</gene>